<protein>
    <submittedName>
        <fullName evidence="3">Uncharacterized protein</fullName>
    </submittedName>
</protein>
<evidence type="ECO:0000313" key="4">
    <source>
        <dbReference type="Proteomes" id="UP000523955"/>
    </source>
</evidence>
<keyword evidence="2" id="KW-0472">Membrane</keyword>
<keyword evidence="4" id="KW-1185">Reference proteome</keyword>
<reference evidence="3 4" key="1">
    <citation type="submission" date="2020-08" db="EMBL/GenBank/DDBJ databases">
        <authorList>
            <person name="Seo M.-J."/>
        </authorList>
    </citation>
    <scope>NUCLEOTIDE SEQUENCE [LARGE SCALE GENOMIC DNA]</scope>
    <source>
        <strain evidence="3 4">KIGAM211</strain>
    </source>
</reference>
<feature type="region of interest" description="Disordered" evidence="1">
    <location>
        <begin position="83"/>
        <end position="104"/>
    </location>
</feature>
<evidence type="ECO:0000313" key="3">
    <source>
        <dbReference type="EMBL" id="MBB6628647.1"/>
    </source>
</evidence>
<organism evidence="3 4">
    <name type="scientific">Nocardioides luti</name>
    <dbReference type="NCBI Taxonomy" id="2761101"/>
    <lineage>
        <taxon>Bacteria</taxon>
        <taxon>Bacillati</taxon>
        <taxon>Actinomycetota</taxon>
        <taxon>Actinomycetes</taxon>
        <taxon>Propionibacteriales</taxon>
        <taxon>Nocardioidaceae</taxon>
        <taxon>Nocardioides</taxon>
    </lineage>
</organism>
<dbReference type="Proteomes" id="UP000523955">
    <property type="component" value="Unassembled WGS sequence"/>
</dbReference>
<accession>A0A7X0VC60</accession>
<feature type="compositionally biased region" description="Polar residues" evidence="1">
    <location>
        <begin position="92"/>
        <end position="102"/>
    </location>
</feature>
<sequence length="211" mass="21755">MSDEHDDELRARLRAVDPAASLAPADPSRVARLLEDTMSNDLMTETRETGTHGRSPLTWLVAAAAAVIIAAVGAFGVLRHDAGSDQPPSAARDQTPTVTELTGPSGGVDAKCMVPSAAVLGQATLAFDGTVQKITDGVVTLVPSHVYAGPATDVVTITAAPEAMQQLVGAVKFEDNGRYLISSTNGQVSVCGFSGPYTADLAALYDEAFAS</sequence>
<keyword evidence="2" id="KW-0812">Transmembrane</keyword>
<evidence type="ECO:0000256" key="2">
    <source>
        <dbReference type="SAM" id="Phobius"/>
    </source>
</evidence>
<gene>
    <name evidence="3" type="ORF">H5V45_15080</name>
</gene>
<proteinExistence type="predicted"/>
<dbReference type="AlphaFoldDB" id="A0A7X0VC60"/>
<feature type="transmembrane region" description="Helical" evidence="2">
    <location>
        <begin position="57"/>
        <end position="78"/>
    </location>
</feature>
<keyword evidence="2" id="KW-1133">Transmembrane helix</keyword>
<comment type="caution">
    <text evidence="3">The sequence shown here is derived from an EMBL/GenBank/DDBJ whole genome shotgun (WGS) entry which is preliminary data.</text>
</comment>
<dbReference type="EMBL" id="JACKXE010000001">
    <property type="protein sequence ID" value="MBB6628647.1"/>
    <property type="molecule type" value="Genomic_DNA"/>
</dbReference>
<evidence type="ECO:0000256" key="1">
    <source>
        <dbReference type="SAM" id="MobiDB-lite"/>
    </source>
</evidence>
<dbReference type="RefSeq" id="WP_185253683.1">
    <property type="nucleotide sequence ID" value="NZ_JACKXE010000001.1"/>
</dbReference>
<name>A0A7X0VC60_9ACTN</name>